<feature type="domain" description="Terpene synthase metal-binding" evidence="8">
    <location>
        <begin position="292"/>
        <end position="531"/>
    </location>
</feature>
<protein>
    <recommendedName>
        <fullName evidence="3">(+)-delta-cadinene synthase</fullName>
        <ecNumber evidence="3">4.2.3.13</ecNumber>
    </recommendedName>
</protein>
<evidence type="ECO:0000256" key="1">
    <source>
        <dbReference type="ARBA" id="ARBA00001946"/>
    </source>
</evidence>
<dbReference type="EC" id="4.2.3.13" evidence="3"/>
<dbReference type="InterPro" id="IPR008930">
    <property type="entry name" value="Terpenoid_cyclase/PrenylTrfase"/>
</dbReference>
<gene>
    <name evidence="9" type="ORF">Gotri_009612</name>
</gene>
<organism evidence="9 10">
    <name type="scientific">Gossypium trilobum</name>
    <dbReference type="NCBI Taxonomy" id="34281"/>
    <lineage>
        <taxon>Eukaryota</taxon>
        <taxon>Viridiplantae</taxon>
        <taxon>Streptophyta</taxon>
        <taxon>Embryophyta</taxon>
        <taxon>Tracheophyta</taxon>
        <taxon>Spermatophyta</taxon>
        <taxon>Magnoliopsida</taxon>
        <taxon>eudicotyledons</taxon>
        <taxon>Gunneridae</taxon>
        <taxon>Pentapetalae</taxon>
        <taxon>rosids</taxon>
        <taxon>malvids</taxon>
        <taxon>Malvales</taxon>
        <taxon>Malvaceae</taxon>
        <taxon>Malvoideae</taxon>
        <taxon>Gossypium</taxon>
    </lineage>
</organism>
<dbReference type="InterPro" id="IPR008949">
    <property type="entry name" value="Isoprenoid_synthase_dom_sf"/>
</dbReference>
<comment type="cofactor">
    <cofactor evidence="1">
        <name>Mg(2+)</name>
        <dbReference type="ChEBI" id="CHEBI:18420"/>
    </cofactor>
</comment>
<keyword evidence="5" id="KW-0460">Magnesium</keyword>
<name>A0A7J9EMZ7_9ROSI</name>
<dbReference type="EMBL" id="JABEZW010000009">
    <property type="protein sequence ID" value="MBA0774396.1"/>
    <property type="molecule type" value="Genomic_DNA"/>
</dbReference>
<evidence type="ECO:0000256" key="3">
    <source>
        <dbReference type="ARBA" id="ARBA00013103"/>
    </source>
</evidence>
<dbReference type="GO" id="GO:0047461">
    <property type="term" value="F:(+)-delta-cadinene synthase activity"/>
    <property type="evidence" value="ECO:0007669"/>
    <property type="project" value="UniProtKB-EC"/>
</dbReference>
<dbReference type="SFLD" id="SFLDS00005">
    <property type="entry name" value="Isoprenoid_Synthase_Type_I"/>
    <property type="match status" value="1"/>
</dbReference>
<feature type="domain" description="Terpene synthase N-terminal" evidence="7">
    <location>
        <begin position="59"/>
        <end position="235"/>
    </location>
</feature>
<dbReference type="CDD" id="cd00684">
    <property type="entry name" value="Terpene_cyclase_plant_C1"/>
    <property type="match status" value="1"/>
</dbReference>
<dbReference type="Pfam" id="PF01397">
    <property type="entry name" value="Terpene_synth"/>
    <property type="match status" value="1"/>
</dbReference>
<dbReference type="Proteomes" id="UP000593568">
    <property type="component" value="Unassembled WGS sequence"/>
</dbReference>
<evidence type="ECO:0000313" key="9">
    <source>
        <dbReference type="EMBL" id="MBA0774396.1"/>
    </source>
</evidence>
<reference evidence="9 10" key="1">
    <citation type="journal article" date="2019" name="Genome Biol. Evol.">
        <title>Insights into the evolution of the New World diploid cottons (Gossypium, subgenus Houzingenia) based on genome sequencing.</title>
        <authorList>
            <person name="Grover C.E."/>
            <person name="Arick M.A. 2nd"/>
            <person name="Thrash A."/>
            <person name="Conover J.L."/>
            <person name="Sanders W.S."/>
            <person name="Peterson D.G."/>
            <person name="Frelichowski J.E."/>
            <person name="Scheffler J.A."/>
            <person name="Scheffler B.E."/>
            <person name="Wendel J.F."/>
        </authorList>
    </citation>
    <scope>NUCLEOTIDE SEQUENCE [LARGE SCALE GENOMIC DNA]</scope>
    <source>
        <strain evidence="9">8</strain>
        <tissue evidence="9">Leaf</tissue>
    </source>
</reference>
<keyword evidence="4" id="KW-0479">Metal-binding</keyword>
<dbReference type="Gene3D" id="1.10.600.10">
    <property type="entry name" value="Farnesyl Diphosphate Synthase"/>
    <property type="match status" value="1"/>
</dbReference>
<dbReference type="Gene3D" id="1.50.10.130">
    <property type="entry name" value="Terpene synthase, N-terminal domain"/>
    <property type="match status" value="1"/>
</dbReference>
<comment type="function">
    <text evidence="2">Responsible for the cyclization of trans,trans-farnesyl diphosphate (FPP) to (+)-delta cadinene.</text>
</comment>
<feature type="non-terminal residue" evidence="9">
    <location>
        <position position="1"/>
    </location>
</feature>
<dbReference type="FunFam" id="1.10.600.10:FF:000007">
    <property type="entry name" value="Isoprene synthase, chloroplastic"/>
    <property type="match status" value="1"/>
</dbReference>
<evidence type="ECO:0000259" key="7">
    <source>
        <dbReference type="Pfam" id="PF01397"/>
    </source>
</evidence>
<evidence type="ECO:0000256" key="4">
    <source>
        <dbReference type="ARBA" id="ARBA00022723"/>
    </source>
</evidence>
<dbReference type="InterPro" id="IPR005630">
    <property type="entry name" value="Terpene_synthase_metal-bd"/>
</dbReference>
<proteinExistence type="predicted"/>
<dbReference type="GO" id="GO:0000287">
    <property type="term" value="F:magnesium ion binding"/>
    <property type="evidence" value="ECO:0007669"/>
    <property type="project" value="InterPro"/>
</dbReference>
<dbReference type="InterPro" id="IPR036965">
    <property type="entry name" value="Terpene_synth_N_sf"/>
</dbReference>
<dbReference type="GO" id="GO:0016102">
    <property type="term" value="P:diterpenoid biosynthetic process"/>
    <property type="evidence" value="ECO:0007669"/>
    <property type="project" value="InterPro"/>
</dbReference>
<dbReference type="PANTHER" id="PTHR31225:SF180">
    <property type="entry name" value="(+)-DELTA-CADINENE SYNTHASE"/>
    <property type="match status" value="1"/>
</dbReference>
<evidence type="ECO:0000256" key="2">
    <source>
        <dbReference type="ARBA" id="ARBA00002383"/>
    </source>
</evidence>
<accession>A0A7J9EMZ7</accession>
<evidence type="ECO:0000259" key="8">
    <source>
        <dbReference type="Pfam" id="PF03936"/>
    </source>
</evidence>
<evidence type="ECO:0000256" key="5">
    <source>
        <dbReference type="ARBA" id="ARBA00022842"/>
    </source>
</evidence>
<keyword evidence="10" id="KW-1185">Reference proteome</keyword>
<dbReference type="InterPro" id="IPR050148">
    <property type="entry name" value="Terpene_synthase-like"/>
</dbReference>
<dbReference type="FunFam" id="1.50.10.130:FF:000001">
    <property type="entry name" value="Isoprene synthase, chloroplastic"/>
    <property type="match status" value="1"/>
</dbReference>
<evidence type="ECO:0000313" key="10">
    <source>
        <dbReference type="Proteomes" id="UP000593568"/>
    </source>
</evidence>
<comment type="caution">
    <text evidence="9">The sequence shown here is derived from an EMBL/GenBank/DDBJ whole genome shotgun (WGS) entry which is preliminary data.</text>
</comment>
<keyword evidence="6" id="KW-0456">Lyase</keyword>
<dbReference type="Pfam" id="PF03936">
    <property type="entry name" value="Terpene_synth_C"/>
    <property type="match status" value="1"/>
</dbReference>
<dbReference type="PANTHER" id="PTHR31225">
    <property type="entry name" value="OS04G0344100 PROTEIN-RELATED"/>
    <property type="match status" value="1"/>
</dbReference>
<evidence type="ECO:0000256" key="6">
    <source>
        <dbReference type="ARBA" id="ARBA00023239"/>
    </source>
</evidence>
<dbReference type="AlphaFoldDB" id="A0A7J9EMZ7"/>
<dbReference type="SUPFAM" id="SSF48576">
    <property type="entry name" value="Terpenoid synthases"/>
    <property type="match status" value="1"/>
</dbReference>
<sequence>NAHPINYKYDPKSPSFFANHCLDLPSLVSRNSIVSIIAVSMANTKGVMRPLVNFPEDLWCDRFLSLSFNNSEFESYTKQVEAMKETVKDMLVVSTTDPIEKMHLVNSLCRLGVSYHFENEIEEQLNHLFITLPKLLDDNDYDLHIVALVFQIFRFNGYKLPCGVFSKFQDGDGKFKEQVMGDVKGMVSLYEASHFRTNGEAILDEALDFTTKHLRSLANQSSTSPHLREYIENALFRPYHHSMQRLEAKLYISFYEKDESRNDILLNFAKYDFNRVQLLLQQELTVLSRWYKEQDLKSKFPYARHRVVEGLFYALGVYFEPRYAAGRNMLVKQTCLVGFIDDAYEAYGLYEELQYFTDAIERFDISSMDELPTANQKKSYETLLHVIGEAEYLVQKEGRSYAIPYTKDEWKKYVKAEQIECRRKHEKDVPTFDEYMETGVYTCAARLAMTQILIGMEEADQNAFHWILNSNNKFLKALQICSRLYNDIVTNEDEEKRGFKTASMCYMKQYNVSRKEAIEAFRAKIGDAWKDINEGCMRPTMGVPMQVVRATLNYQRLLDLAYRDNDGYTKPNISFQQLITKVLIQPIPLD</sequence>
<dbReference type="SFLD" id="SFLDG01019">
    <property type="entry name" value="Terpene_Cyclase_Like_1_C_Termi"/>
    <property type="match status" value="1"/>
</dbReference>
<dbReference type="InterPro" id="IPR001906">
    <property type="entry name" value="Terpene_synth_N"/>
</dbReference>
<dbReference type="InterPro" id="IPR044814">
    <property type="entry name" value="Terpene_cyclase_plant_C1"/>
</dbReference>
<dbReference type="InterPro" id="IPR034741">
    <property type="entry name" value="Terpene_cyclase-like_1_C"/>
</dbReference>
<dbReference type="SUPFAM" id="SSF48239">
    <property type="entry name" value="Terpenoid cyclases/Protein prenyltransferases"/>
    <property type="match status" value="1"/>
</dbReference>